<dbReference type="GO" id="GO:0016020">
    <property type="term" value="C:membrane"/>
    <property type="evidence" value="ECO:0007669"/>
    <property type="project" value="UniProtKB-SubCell"/>
</dbReference>
<keyword evidence="14" id="KW-1185">Reference proteome</keyword>
<dbReference type="Proteomes" id="UP000542125">
    <property type="component" value="Unassembled WGS sequence"/>
</dbReference>
<evidence type="ECO:0000256" key="11">
    <source>
        <dbReference type="RuleBase" id="RU362031"/>
    </source>
</evidence>
<keyword evidence="9 11" id="KW-0482">Metalloprotease</keyword>
<dbReference type="InterPro" id="IPR036034">
    <property type="entry name" value="PDZ_sf"/>
</dbReference>
<evidence type="ECO:0000256" key="3">
    <source>
        <dbReference type="ARBA" id="ARBA00007931"/>
    </source>
</evidence>
<evidence type="ECO:0000256" key="1">
    <source>
        <dbReference type="ARBA" id="ARBA00001947"/>
    </source>
</evidence>
<dbReference type="AlphaFoldDB" id="A0A7Y9LPD4"/>
<proteinExistence type="inferred from homology"/>
<dbReference type="EMBL" id="JACBYR010000001">
    <property type="protein sequence ID" value="NYE84328.1"/>
    <property type="molecule type" value="Genomic_DNA"/>
</dbReference>
<protein>
    <recommendedName>
        <fullName evidence="11">Zinc metalloprotease</fullName>
        <ecNumber evidence="11">3.4.24.-</ecNumber>
    </recommendedName>
</protein>
<sequence length="445" mass="47084">MLLTLAAFALALGILVVIHEMGHYLVARACGVRILRFSVGFGKVLFRRTDRRGTEWALSAIPLGGYVKMLDEREGDVPASQRHEAFNAKPVSNRIAIVAAGPIFNLVLAALLYASLNMIGIKEPAPILGAPAANSAAAKAGISAGDRITAIDGSPVASWGDARWVLLKRLTDKESADITVKTASGAEAVRVMDFGRVALDDMEGDVLGREGLALTSPRPIIRAVVDGSAAADAGLLAGDRVVGVADKRDPSATEFIQTIQQYPGRTLPIAIVRDGVPMTLNVMPRAETPAGATAPVGRVGAQIGGDVELITMRYGPIDSLVMGAQKTAEVSWFSLRMLGKMLTGNVSLRNLSGPVTIADYAGQTARIGLEAYIAFLALVSVSLGVLNLLPIPMLDGGHLLYYLVEIVKGSPPPERWMEIGQRAGLSILMVLMAVALFNDFSRLLT</sequence>
<keyword evidence="6 11" id="KW-0378">Hydrolase</keyword>
<evidence type="ECO:0000256" key="6">
    <source>
        <dbReference type="ARBA" id="ARBA00022801"/>
    </source>
</evidence>
<dbReference type="InterPro" id="IPR008915">
    <property type="entry name" value="Peptidase_M50"/>
</dbReference>
<evidence type="ECO:0000256" key="8">
    <source>
        <dbReference type="ARBA" id="ARBA00022989"/>
    </source>
</evidence>
<dbReference type="GO" id="GO:0046872">
    <property type="term" value="F:metal ion binding"/>
    <property type="evidence" value="ECO:0007669"/>
    <property type="project" value="UniProtKB-KW"/>
</dbReference>
<evidence type="ECO:0000256" key="9">
    <source>
        <dbReference type="ARBA" id="ARBA00023049"/>
    </source>
</evidence>
<dbReference type="PANTHER" id="PTHR42837:SF2">
    <property type="entry name" value="MEMBRANE METALLOPROTEASE ARASP2, CHLOROPLASTIC-RELATED"/>
    <property type="match status" value="1"/>
</dbReference>
<evidence type="ECO:0000259" key="12">
    <source>
        <dbReference type="PROSITE" id="PS50106"/>
    </source>
</evidence>
<evidence type="ECO:0000256" key="4">
    <source>
        <dbReference type="ARBA" id="ARBA00022670"/>
    </source>
</evidence>
<dbReference type="InterPro" id="IPR001478">
    <property type="entry name" value="PDZ"/>
</dbReference>
<dbReference type="PANTHER" id="PTHR42837">
    <property type="entry name" value="REGULATOR OF SIGMA-E PROTEASE RSEP"/>
    <property type="match status" value="1"/>
</dbReference>
<dbReference type="GO" id="GO:0004222">
    <property type="term" value="F:metalloendopeptidase activity"/>
    <property type="evidence" value="ECO:0007669"/>
    <property type="project" value="InterPro"/>
</dbReference>
<comment type="cofactor">
    <cofactor evidence="1 11">
        <name>Zn(2+)</name>
        <dbReference type="ChEBI" id="CHEBI:29105"/>
    </cofactor>
</comment>
<dbReference type="RefSeq" id="WP_179588024.1">
    <property type="nucleotide sequence ID" value="NZ_JACBYR010000001.1"/>
</dbReference>
<keyword evidence="4 13" id="KW-0645">Protease</keyword>
<feature type="transmembrane region" description="Helical" evidence="11">
    <location>
        <begin position="95"/>
        <end position="114"/>
    </location>
</feature>
<evidence type="ECO:0000313" key="13">
    <source>
        <dbReference type="EMBL" id="NYE84328.1"/>
    </source>
</evidence>
<reference evidence="13 14" key="1">
    <citation type="submission" date="2020-07" db="EMBL/GenBank/DDBJ databases">
        <title>Genomic Encyclopedia of Type Strains, Phase IV (KMG-V): Genome sequencing to study the core and pangenomes of soil and plant-associated prokaryotes.</title>
        <authorList>
            <person name="Whitman W."/>
        </authorList>
    </citation>
    <scope>NUCLEOTIDE SEQUENCE [LARGE SCALE GENOMIC DNA]</scope>
    <source>
        <strain evidence="13 14">SAS40</strain>
    </source>
</reference>
<evidence type="ECO:0000313" key="14">
    <source>
        <dbReference type="Proteomes" id="UP000542125"/>
    </source>
</evidence>
<name>A0A7Y9LPD4_9BURK</name>
<dbReference type="Gene3D" id="2.30.42.10">
    <property type="match status" value="2"/>
</dbReference>
<comment type="similarity">
    <text evidence="3 11">Belongs to the peptidase M50B family.</text>
</comment>
<dbReference type="CDD" id="cd06163">
    <property type="entry name" value="S2P-M50_PDZ_RseP-like"/>
    <property type="match status" value="2"/>
</dbReference>
<dbReference type="Pfam" id="PF02163">
    <property type="entry name" value="Peptidase_M50"/>
    <property type="match status" value="1"/>
</dbReference>
<evidence type="ECO:0000256" key="10">
    <source>
        <dbReference type="ARBA" id="ARBA00023136"/>
    </source>
</evidence>
<feature type="transmembrane region" description="Helical" evidence="11">
    <location>
        <begin position="371"/>
        <end position="391"/>
    </location>
</feature>
<dbReference type="SMART" id="SM00228">
    <property type="entry name" value="PDZ"/>
    <property type="match status" value="2"/>
</dbReference>
<keyword evidence="8 11" id="KW-1133">Transmembrane helix</keyword>
<dbReference type="EC" id="3.4.24.-" evidence="11"/>
<dbReference type="InterPro" id="IPR004387">
    <property type="entry name" value="Pept_M50_Zn"/>
</dbReference>
<keyword evidence="11" id="KW-0479">Metal-binding</keyword>
<dbReference type="NCBIfam" id="TIGR00054">
    <property type="entry name" value="RIP metalloprotease RseP"/>
    <property type="match status" value="1"/>
</dbReference>
<evidence type="ECO:0000256" key="2">
    <source>
        <dbReference type="ARBA" id="ARBA00004141"/>
    </source>
</evidence>
<gene>
    <name evidence="13" type="ORF">FHW18_003599</name>
</gene>
<organism evidence="13 14">
    <name type="scientific">Pigmentiphaga litoralis</name>
    <dbReference type="NCBI Taxonomy" id="516702"/>
    <lineage>
        <taxon>Bacteria</taxon>
        <taxon>Pseudomonadati</taxon>
        <taxon>Pseudomonadota</taxon>
        <taxon>Betaproteobacteria</taxon>
        <taxon>Burkholderiales</taxon>
        <taxon>Alcaligenaceae</taxon>
        <taxon>Pigmentiphaga</taxon>
    </lineage>
</organism>
<evidence type="ECO:0000256" key="7">
    <source>
        <dbReference type="ARBA" id="ARBA00022833"/>
    </source>
</evidence>
<comment type="caution">
    <text evidence="13">The sequence shown here is derived from an EMBL/GenBank/DDBJ whole genome shotgun (WGS) entry which is preliminary data.</text>
</comment>
<keyword evidence="5 11" id="KW-0812">Transmembrane</keyword>
<keyword evidence="10 11" id="KW-0472">Membrane</keyword>
<comment type="subcellular location">
    <subcellularLocation>
        <location evidence="2">Membrane</location>
        <topology evidence="2">Multi-pass membrane protein</topology>
    </subcellularLocation>
</comment>
<dbReference type="SUPFAM" id="SSF50156">
    <property type="entry name" value="PDZ domain-like"/>
    <property type="match status" value="2"/>
</dbReference>
<evidence type="ECO:0000256" key="5">
    <source>
        <dbReference type="ARBA" id="ARBA00022692"/>
    </source>
</evidence>
<keyword evidence="7 11" id="KW-0862">Zinc</keyword>
<feature type="domain" description="PDZ" evidence="12">
    <location>
        <begin position="196"/>
        <end position="261"/>
    </location>
</feature>
<dbReference type="PROSITE" id="PS50106">
    <property type="entry name" value="PDZ"/>
    <property type="match status" value="1"/>
</dbReference>
<accession>A0A7Y9LPD4</accession>
<dbReference type="GO" id="GO:0006508">
    <property type="term" value="P:proteolysis"/>
    <property type="evidence" value="ECO:0007669"/>
    <property type="project" value="UniProtKB-KW"/>
</dbReference>
<feature type="transmembrane region" description="Helical" evidence="11">
    <location>
        <begin position="419"/>
        <end position="437"/>
    </location>
</feature>